<evidence type="ECO:0000313" key="1">
    <source>
        <dbReference type="EMBL" id="WVY94239.1"/>
    </source>
</evidence>
<keyword evidence="2" id="KW-1185">Reference proteome</keyword>
<proteinExistence type="predicted"/>
<evidence type="ECO:0000313" key="2">
    <source>
        <dbReference type="Proteomes" id="UP001374535"/>
    </source>
</evidence>
<gene>
    <name evidence="1" type="ORF">V8G54_033327</name>
</gene>
<dbReference type="EMBL" id="CP144691">
    <property type="protein sequence ID" value="WVY94239.1"/>
    <property type="molecule type" value="Genomic_DNA"/>
</dbReference>
<accession>A0AAQ3MMR8</accession>
<organism evidence="1 2">
    <name type="scientific">Vigna mungo</name>
    <name type="common">Black gram</name>
    <name type="synonym">Phaseolus mungo</name>
    <dbReference type="NCBI Taxonomy" id="3915"/>
    <lineage>
        <taxon>Eukaryota</taxon>
        <taxon>Viridiplantae</taxon>
        <taxon>Streptophyta</taxon>
        <taxon>Embryophyta</taxon>
        <taxon>Tracheophyta</taxon>
        <taxon>Spermatophyta</taxon>
        <taxon>Magnoliopsida</taxon>
        <taxon>eudicotyledons</taxon>
        <taxon>Gunneridae</taxon>
        <taxon>Pentapetalae</taxon>
        <taxon>rosids</taxon>
        <taxon>fabids</taxon>
        <taxon>Fabales</taxon>
        <taxon>Fabaceae</taxon>
        <taxon>Papilionoideae</taxon>
        <taxon>50 kb inversion clade</taxon>
        <taxon>NPAAA clade</taxon>
        <taxon>indigoferoid/millettioid clade</taxon>
        <taxon>Phaseoleae</taxon>
        <taxon>Vigna</taxon>
    </lineage>
</organism>
<name>A0AAQ3MMR8_VIGMU</name>
<dbReference type="Proteomes" id="UP001374535">
    <property type="component" value="Chromosome 10"/>
</dbReference>
<sequence length="124" mass="14141">MGLLALVILEDQTGSPDGVVSTMFLFSPMVRNPVELWRGLSLLATHTMGPLLMLLYHMPKYQEELVLEKKPRAKTWLGDTRVWLVRRVCVGVKVSEENEIVMCDAKNQKRKNTKPGMLCLQRES</sequence>
<protein>
    <submittedName>
        <fullName evidence="1">Uncharacterized protein</fullName>
    </submittedName>
</protein>
<dbReference type="AlphaFoldDB" id="A0AAQ3MMR8"/>
<reference evidence="1 2" key="1">
    <citation type="journal article" date="2023" name="Life. Sci Alliance">
        <title>Evolutionary insights into 3D genome organization and epigenetic landscape of Vigna mungo.</title>
        <authorList>
            <person name="Junaid A."/>
            <person name="Singh B."/>
            <person name="Bhatia S."/>
        </authorList>
    </citation>
    <scope>NUCLEOTIDE SEQUENCE [LARGE SCALE GENOMIC DNA]</scope>
    <source>
        <strain evidence="1">Urdbean</strain>
    </source>
</reference>